<accession>A0ABR2L555</accession>
<dbReference type="InterPro" id="IPR036770">
    <property type="entry name" value="Ankyrin_rpt-contain_sf"/>
</dbReference>
<protein>
    <recommendedName>
        <fullName evidence="3">DUF3447 domain-containing protein</fullName>
    </recommendedName>
</protein>
<comment type="caution">
    <text evidence="1">The sequence shown here is derived from an EMBL/GenBank/DDBJ whole genome shotgun (WGS) entry which is preliminary data.</text>
</comment>
<gene>
    <name evidence="1" type="ORF">M9Y10_000417</name>
</gene>
<evidence type="ECO:0000313" key="2">
    <source>
        <dbReference type="Proteomes" id="UP001470230"/>
    </source>
</evidence>
<evidence type="ECO:0008006" key="3">
    <source>
        <dbReference type="Google" id="ProtNLM"/>
    </source>
</evidence>
<dbReference type="PANTHER" id="PTHR24159">
    <property type="match status" value="1"/>
</dbReference>
<name>A0ABR2L555_9EUKA</name>
<reference evidence="1 2" key="1">
    <citation type="submission" date="2024-04" db="EMBL/GenBank/DDBJ databases">
        <title>Tritrichomonas musculus Genome.</title>
        <authorList>
            <person name="Alves-Ferreira E."/>
            <person name="Grigg M."/>
            <person name="Lorenzi H."/>
            <person name="Galac M."/>
        </authorList>
    </citation>
    <scope>NUCLEOTIDE SEQUENCE [LARGE SCALE GENOMIC DNA]</scope>
    <source>
        <strain evidence="1 2">EAF2021</strain>
    </source>
</reference>
<proteinExistence type="predicted"/>
<dbReference type="PANTHER" id="PTHR24159:SF5">
    <property type="entry name" value="ANK_REP_REGION DOMAIN-CONTAINING PROTEIN"/>
    <property type="match status" value="1"/>
</dbReference>
<organism evidence="1 2">
    <name type="scientific">Tritrichomonas musculus</name>
    <dbReference type="NCBI Taxonomy" id="1915356"/>
    <lineage>
        <taxon>Eukaryota</taxon>
        <taxon>Metamonada</taxon>
        <taxon>Parabasalia</taxon>
        <taxon>Tritrichomonadida</taxon>
        <taxon>Tritrichomonadidae</taxon>
        <taxon>Tritrichomonas</taxon>
    </lineage>
</organism>
<sequence length="387" mass="46924">MKINRFVEKMRSFQSNLLELLEDESYSKDKYETFVEHITEQKIYDDQHELKALLYIIDGISKNHRRSHDFISNIEQVLRHFEKDIQKFFSNSEIFKIFQNNKRILLFLIEEQLMTIDEYIFSIMTSYRNENYCEYFQPEIKPFLTKEKIEKFCKQNENLKKDEFFESMSKDIDENFYEKRREGENDDFLCRLIRFNKIQEFITFVEQTNLSLQSALIKKSIFETNKLLTNKEKISLIEYASFYGSNDIIKYMKMKGVELTADMWTYAIHSGNAELIRYLEENHVSPPENKYNNILGESIECHHNEISNYFIEYLFKEEDLQNSIENKYYCNMYRSAVKSHNYYFFPENMKRKNMLSYLCEFDYYTLVSLCLEEMNVDINVKIKTTIF</sequence>
<dbReference type="EMBL" id="JAPFFF010000001">
    <property type="protein sequence ID" value="KAK8898146.1"/>
    <property type="molecule type" value="Genomic_DNA"/>
</dbReference>
<dbReference type="Proteomes" id="UP001470230">
    <property type="component" value="Unassembled WGS sequence"/>
</dbReference>
<keyword evidence="2" id="KW-1185">Reference proteome</keyword>
<dbReference type="SUPFAM" id="SSF48403">
    <property type="entry name" value="Ankyrin repeat"/>
    <property type="match status" value="1"/>
</dbReference>
<evidence type="ECO:0000313" key="1">
    <source>
        <dbReference type="EMBL" id="KAK8898146.1"/>
    </source>
</evidence>